<dbReference type="EMBL" id="SRMB01000001">
    <property type="protein sequence ID" value="TGE29821.1"/>
    <property type="molecule type" value="Genomic_DNA"/>
</dbReference>
<organism evidence="2 3">
    <name type="scientific">Hymenobacter metallicola</name>
    <dbReference type="NCBI Taxonomy" id="2563114"/>
    <lineage>
        <taxon>Bacteria</taxon>
        <taxon>Pseudomonadati</taxon>
        <taxon>Bacteroidota</taxon>
        <taxon>Cytophagia</taxon>
        <taxon>Cytophagales</taxon>
        <taxon>Hymenobacteraceae</taxon>
        <taxon>Hymenobacter</taxon>
    </lineage>
</organism>
<feature type="compositionally biased region" description="Low complexity" evidence="1">
    <location>
        <begin position="791"/>
        <end position="803"/>
    </location>
</feature>
<feature type="compositionally biased region" description="Low complexity" evidence="1">
    <location>
        <begin position="683"/>
        <end position="701"/>
    </location>
</feature>
<dbReference type="RefSeq" id="WP_135394627.1">
    <property type="nucleotide sequence ID" value="NZ_SRMB01000001.1"/>
</dbReference>
<accession>A0A4Z0QL98</accession>
<evidence type="ECO:0000313" key="2">
    <source>
        <dbReference type="EMBL" id="TGE29821.1"/>
    </source>
</evidence>
<sequence>MPSLDLTANYAVAYASRSERNPKKKTQEWIKQNACAYISDVLRNNSTMWYGGRDHYARLDTYAEGVQDTLQYRRTKRGKTNDPVQLGQIVDQSPLPILPIKLHALEAMLEEREYDPTISVSGSRAAQEIERQIRNMEKWQDAGQFARQMGMRPSQDGLPEQVPADEDEMREWVESIELDAAIALEEKLALCLDRSRYKQLAAELRQQLLRHGLCLLHDKQIPGQAPTVVRVSPDMALMLTSRYADCRDWWAGAYLENITLEQLRSEVEAGKALDPKLKGLEQHQWKALETHAASLLTSNMGTVDPAIGLKEDTATIQVVRVFFLSDDDEVQQVKPTSKGNPKTYRKPAGFKNESDKGRVVRRTITNLYEATLVVGMDIAYNCRKSLEQGRDLANPLKARLPFAAYVAGRVGNKAISVVDHCISIVNDMERSIRMWRADMKTYVPEGFNIDPDVLKDIPLKGADGKPLSAQEAYEFFLETGTTFGKRVNDSNEPLGLAVVKNPGGVPTTAGQHWNDFWNSMQLLEVITGANAVASAATPKDGVGKGVQEQALMGTQNVLKYLFRAQESVHETIFRNLAGRIKLTEHRSPVTGTMSLPGGASKQVGPYPDLFRYDFTTGIEPRPTPEEWVDLYDTAKLALQQGVAGSPDGIDFEDYLFVRRIPNLKKASRELARRIKRRRKRLQQESQQLQQQNGDVQNQSLQAKSQADMQLAQATFEQNMQIEQFRRETQWGAIEKQTEATIYLGELGNQTKLTALGVQEQGKTDRENLKVEHKLTEQVLGGQQRADEQLREAALAPEPTSAAA</sequence>
<reference evidence="2 3" key="1">
    <citation type="submission" date="2019-04" db="EMBL/GenBank/DDBJ databases">
        <authorList>
            <person name="Feng G."/>
            <person name="Zhang J."/>
            <person name="Zhu H."/>
        </authorList>
    </citation>
    <scope>NUCLEOTIDE SEQUENCE [LARGE SCALE GENOMIC DNA]</scope>
    <source>
        <strain evidence="2 3">9PBR-1</strain>
    </source>
</reference>
<keyword evidence="3" id="KW-1185">Reference proteome</keyword>
<name>A0A4Z0QL98_9BACT</name>
<comment type="caution">
    <text evidence="2">The sequence shown here is derived from an EMBL/GenBank/DDBJ whole genome shotgun (WGS) entry which is preliminary data.</text>
</comment>
<dbReference type="Proteomes" id="UP000298471">
    <property type="component" value="Unassembled WGS sequence"/>
</dbReference>
<feature type="region of interest" description="Disordered" evidence="1">
    <location>
        <begin position="332"/>
        <end position="352"/>
    </location>
</feature>
<feature type="region of interest" description="Disordered" evidence="1">
    <location>
        <begin position="779"/>
        <end position="803"/>
    </location>
</feature>
<proteinExistence type="predicted"/>
<gene>
    <name evidence="2" type="ORF">E5K02_10280</name>
</gene>
<evidence type="ECO:0000313" key="3">
    <source>
        <dbReference type="Proteomes" id="UP000298471"/>
    </source>
</evidence>
<dbReference type="AlphaFoldDB" id="A0A4Z0QL98"/>
<protein>
    <submittedName>
        <fullName evidence="2">Uncharacterized protein</fullName>
    </submittedName>
</protein>
<feature type="region of interest" description="Disordered" evidence="1">
    <location>
        <begin position="677"/>
        <end position="703"/>
    </location>
</feature>
<evidence type="ECO:0000256" key="1">
    <source>
        <dbReference type="SAM" id="MobiDB-lite"/>
    </source>
</evidence>